<keyword evidence="7" id="KW-1185">Reference proteome</keyword>
<protein>
    <recommendedName>
        <fullName evidence="5">RanBP2-type domain-containing protein</fullName>
    </recommendedName>
</protein>
<comment type="caution">
    <text evidence="6">The sequence shown here is derived from an EMBL/GenBank/DDBJ whole genome shotgun (WGS) entry which is preliminary data.</text>
</comment>
<dbReference type="PANTHER" id="PTHR15696">
    <property type="entry name" value="SMG-7 SUPPRESSOR WITH MORPHOLOGICAL EFFECT ON GENITALIA PROTEIN 7"/>
    <property type="match status" value="1"/>
</dbReference>
<dbReference type="InterPro" id="IPR001876">
    <property type="entry name" value="Znf_RanBP2"/>
</dbReference>
<dbReference type="GO" id="GO:0005697">
    <property type="term" value="C:telomerase holoenzyme complex"/>
    <property type="evidence" value="ECO:0007669"/>
    <property type="project" value="TreeGrafter"/>
</dbReference>
<dbReference type="Pfam" id="PF10373">
    <property type="entry name" value="EST1_DNA_bind"/>
    <property type="match status" value="1"/>
</dbReference>
<dbReference type="OrthoDB" id="392925at2759"/>
<gene>
    <name evidence="6" type="ORF">RFI_09343</name>
</gene>
<dbReference type="Gene3D" id="3.40.50.11980">
    <property type="match status" value="1"/>
</dbReference>
<keyword evidence="2 4" id="KW-0863">Zinc-finger</keyword>
<evidence type="ECO:0000256" key="4">
    <source>
        <dbReference type="PROSITE-ProRule" id="PRU00322"/>
    </source>
</evidence>
<dbReference type="GO" id="GO:0042162">
    <property type="term" value="F:telomeric DNA binding"/>
    <property type="evidence" value="ECO:0007669"/>
    <property type="project" value="TreeGrafter"/>
</dbReference>
<dbReference type="GO" id="GO:0070034">
    <property type="term" value="F:telomerase RNA binding"/>
    <property type="evidence" value="ECO:0007669"/>
    <property type="project" value="TreeGrafter"/>
</dbReference>
<dbReference type="InterPro" id="IPR011990">
    <property type="entry name" value="TPR-like_helical_dom_sf"/>
</dbReference>
<dbReference type="Proteomes" id="UP000023152">
    <property type="component" value="Unassembled WGS sequence"/>
</dbReference>
<dbReference type="PROSITE" id="PS01358">
    <property type="entry name" value="ZF_RANBP2_1"/>
    <property type="match status" value="1"/>
</dbReference>
<evidence type="ECO:0000313" key="6">
    <source>
        <dbReference type="EMBL" id="ETO27786.1"/>
    </source>
</evidence>
<evidence type="ECO:0000256" key="3">
    <source>
        <dbReference type="ARBA" id="ARBA00022833"/>
    </source>
</evidence>
<dbReference type="PROSITE" id="PS50199">
    <property type="entry name" value="ZF_RANBP2_2"/>
    <property type="match status" value="1"/>
</dbReference>
<dbReference type="EMBL" id="ASPP01007045">
    <property type="protein sequence ID" value="ETO27786.1"/>
    <property type="molecule type" value="Genomic_DNA"/>
</dbReference>
<evidence type="ECO:0000256" key="1">
    <source>
        <dbReference type="ARBA" id="ARBA00022723"/>
    </source>
</evidence>
<dbReference type="AlphaFoldDB" id="X6NP36"/>
<dbReference type="GO" id="GO:0008270">
    <property type="term" value="F:zinc ion binding"/>
    <property type="evidence" value="ECO:0007669"/>
    <property type="project" value="UniProtKB-KW"/>
</dbReference>
<sequence length="608" mass="69468">MYLWYYLLYLFTQKTKKEWLEEDDSAKNVLKDFLVRYCRLQGMLYSRVGMEKFEFLTAQCMMDFQLLMEDEFITPRLAVQMITYLIFVIFHSYNAFLREIQQKLQDEASKKSASAVPKTAAILGLLQSQANSNGNGHGQSKTASVSAGKLRKEHPFGTFANVGTVGRKALDLMLDITGYLLQEMSQSLDHLPFLSCVAVVCSWLAKYPSLVRDNPSESAKFFCHRLVQMANIIVFYSYIGFATSPTVLVASDDFEKHETKDQRNGNAAEADLFGNKFDKESAVGVLNDLKGFSYIERLSKFHDWLYKNKYCGNANGNSSQEQVSNILPWLLDKMLSSAGILLDRDPVKETSFTMPKLPGEMLLKTSLTNGFTEVTTKQQSIIWKDKADSPKKWCYAVNNDVFLKAFPGTEMTSERKGKYPSARSEHTPYLYSIDSPPPNTTIVIDGPNVAMACGEHSEFKVEGIMQAIEHFRSKHCRTIVLMPAFYLEYDNNQKPKKNGADTQASRKPDNVLLLNQLKEKKLLFTTPSGDYDDSYAIEFAKKLEHGYILSNDRYRDAVFKKWQCYECSEANEPREQFCKCCHARRPKVISKKTYFFFFLSNITHLSML</sequence>
<dbReference type="InterPro" id="IPR045153">
    <property type="entry name" value="Est1/Ebs1-like"/>
</dbReference>
<keyword evidence="1" id="KW-0479">Metal-binding</keyword>
<organism evidence="6 7">
    <name type="scientific">Reticulomyxa filosa</name>
    <dbReference type="NCBI Taxonomy" id="46433"/>
    <lineage>
        <taxon>Eukaryota</taxon>
        <taxon>Sar</taxon>
        <taxon>Rhizaria</taxon>
        <taxon>Retaria</taxon>
        <taxon>Foraminifera</taxon>
        <taxon>Monothalamids</taxon>
        <taxon>Reticulomyxidae</taxon>
        <taxon>Reticulomyxa</taxon>
    </lineage>
</organism>
<keyword evidence="3" id="KW-0862">Zinc</keyword>
<feature type="domain" description="RanBP2-type" evidence="5">
    <location>
        <begin position="555"/>
        <end position="587"/>
    </location>
</feature>
<reference evidence="6 7" key="1">
    <citation type="journal article" date="2013" name="Curr. Biol.">
        <title>The Genome of the Foraminiferan Reticulomyxa filosa.</title>
        <authorList>
            <person name="Glockner G."/>
            <person name="Hulsmann N."/>
            <person name="Schleicher M."/>
            <person name="Noegel A.A."/>
            <person name="Eichinger L."/>
            <person name="Gallinger C."/>
            <person name="Pawlowski J."/>
            <person name="Sierra R."/>
            <person name="Euteneuer U."/>
            <person name="Pillet L."/>
            <person name="Moustafa A."/>
            <person name="Platzer M."/>
            <person name="Groth M."/>
            <person name="Szafranski K."/>
            <person name="Schliwa M."/>
        </authorList>
    </citation>
    <scope>NUCLEOTIDE SEQUENCE [LARGE SCALE GENOMIC DNA]</scope>
</reference>
<evidence type="ECO:0000259" key="5">
    <source>
        <dbReference type="PROSITE" id="PS50199"/>
    </source>
</evidence>
<dbReference type="InterPro" id="IPR021869">
    <property type="entry name" value="RNase_Zc3h12_NYN"/>
</dbReference>
<proteinExistence type="predicted"/>
<accession>X6NP36</accession>
<dbReference type="GO" id="GO:0000184">
    <property type="term" value="P:nuclear-transcribed mRNA catabolic process, nonsense-mediated decay"/>
    <property type="evidence" value="ECO:0007669"/>
    <property type="project" value="TreeGrafter"/>
</dbReference>
<dbReference type="PANTHER" id="PTHR15696:SF0">
    <property type="entry name" value="TELOMERASE-BINDING PROTEIN EST1A"/>
    <property type="match status" value="1"/>
</dbReference>
<dbReference type="SUPFAM" id="SSF48452">
    <property type="entry name" value="TPR-like"/>
    <property type="match status" value="1"/>
</dbReference>
<evidence type="ECO:0000256" key="2">
    <source>
        <dbReference type="ARBA" id="ARBA00022771"/>
    </source>
</evidence>
<dbReference type="InterPro" id="IPR018834">
    <property type="entry name" value="DNA/RNA-bd_Est1-type"/>
</dbReference>
<name>X6NP36_RETFI</name>
<dbReference type="Pfam" id="PF11977">
    <property type="entry name" value="RNase_Zc3h12a"/>
    <property type="match status" value="1"/>
</dbReference>
<evidence type="ECO:0000313" key="7">
    <source>
        <dbReference type="Proteomes" id="UP000023152"/>
    </source>
</evidence>